<evidence type="ECO:0000256" key="1">
    <source>
        <dbReference type="SAM" id="MobiDB-lite"/>
    </source>
</evidence>
<sequence length="285" mass="30882">MSRNMRNALSILAVILLPAQVFGWFSATPRTILVRSSNTRLNSEAQTFSSIDSSEESDDITNNGRPNLTGSLFQARWLEFALEDHKPLGCSVEESLADEEDGANYVFVSEVVAGGNAQKAGLKTGDVIVRLSGTFDEVVNVAGLGIEKIKSLVAGRAEDSTLKMCVARGSDVMERHELALVELCIIGDDAATADCIDKIYANDDFIAGDAEMAACDEDDGTECLLDAMWDTWSEGVPTAMNNEEEVKEEDEQPKKKKVAPWASRSSGSGTYVRDPKTGKMVNIDE</sequence>
<evidence type="ECO:0000256" key="2">
    <source>
        <dbReference type="SAM" id="SignalP"/>
    </source>
</evidence>
<gene>
    <name evidence="4" type="ORF">QTG54_016864</name>
</gene>
<feature type="signal peptide" evidence="2">
    <location>
        <begin position="1"/>
        <end position="23"/>
    </location>
</feature>
<dbReference type="EMBL" id="JATAAI010000066">
    <property type="protein sequence ID" value="KAK1732470.1"/>
    <property type="molecule type" value="Genomic_DNA"/>
</dbReference>
<evidence type="ECO:0000313" key="5">
    <source>
        <dbReference type="Proteomes" id="UP001224775"/>
    </source>
</evidence>
<feature type="chain" id="PRO_5042176425" description="PDZ domain-containing protein" evidence="2">
    <location>
        <begin position="24"/>
        <end position="285"/>
    </location>
</feature>
<feature type="domain" description="PDZ" evidence="3">
    <location>
        <begin position="77"/>
        <end position="168"/>
    </location>
</feature>
<reference evidence="4" key="1">
    <citation type="submission" date="2023-06" db="EMBL/GenBank/DDBJ databases">
        <title>Survivors Of The Sea: Transcriptome response of Skeletonema marinoi to long-term dormancy.</title>
        <authorList>
            <person name="Pinder M.I.M."/>
            <person name="Kourtchenko O."/>
            <person name="Robertson E.K."/>
            <person name="Larsson T."/>
            <person name="Maumus F."/>
            <person name="Osuna-Cruz C.M."/>
            <person name="Vancaester E."/>
            <person name="Stenow R."/>
            <person name="Vandepoele K."/>
            <person name="Ploug H."/>
            <person name="Bruchert V."/>
            <person name="Godhe A."/>
            <person name="Topel M."/>
        </authorList>
    </citation>
    <scope>NUCLEOTIDE SEQUENCE</scope>
    <source>
        <strain evidence="4">R05AC</strain>
    </source>
</reference>
<comment type="caution">
    <text evidence="4">The sequence shown here is derived from an EMBL/GenBank/DDBJ whole genome shotgun (WGS) entry which is preliminary data.</text>
</comment>
<dbReference type="PROSITE" id="PS50106">
    <property type="entry name" value="PDZ"/>
    <property type="match status" value="1"/>
</dbReference>
<keyword evidence="2" id="KW-0732">Signal</keyword>
<dbReference type="InterPro" id="IPR001478">
    <property type="entry name" value="PDZ"/>
</dbReference>
<proteinExistence type="predicted"/>
<dbReference type="Pfam" id="PF00595">
    <property type="entry name" value="PDZ"/>
    <property type="match status" value="1"/>
</dbReference>
<dbReference type="Proteomes" id="UP001224775">
    <property type="component" value="Unassembled WGS sequence"/>
</dbReference>
<feature type="compositionally biased region" description="Acidic residues" evidence="1">
    <location>
        <begin position="242"/>
        <end position="251"/>
    </location>
</feature>
<accession>A0AAD8XS45</accession>
<keyword evidence="5" id="KW-1185">Reference proteome</keyword>
<dbReference type="Gene3D" id="2.30.42.10">
    <property type="match status" value="1"/>
</dbReference>
<organism evidence="4 5">
    <name type="scientific">Skeletonema marinoi</name>
    <dbReference type="NCBI Taxonomy" id="267567"/>
    <lineage>
        <taxon>Eukaryota</taxon>
        <taxon>Sar</taxon>
        <taxon>Stramenopiles</taxon>
        <taxon>Ochrophyta</taxon>
        <taxon>Bacillariophyta</taxon>
        <taxon>Coscinodiscophyceae</taxon>
        <taxon>Thalassiosirophycidae</taxon>
        <taxon>Thalassiosirales</taxon>
        <taxon>Skeletonemataceae</taxon>
        <taxon>Skeletonema</taxon>
        <taxon>Skeletonema marinoi-dohrnii complex</taxon>
    </lineage>
</organism>
<dbReference type="SUPFAM" id="SSF50156">
    <property type="entry name" value="PDZ domain-like"/>
    <property type="match status" value="1"/>
</dbReference>
<evidence type="ECO:0000259" key="3">
    <source>
        <dbReference type="PROSITE" id="PS50106"/>
    </source>
</evidence>
<dbReference type="AlphaFoldDB" id="A0AAD8XS45"/>
<dbReference type="SMART" id="SM00228">
    <property type="entry name" value="PDZ"/>
    <property type="match status" value="1"/>
</dbReference>
<dbReference type="InterPro" id="IPR036034">
    <property type="entry name" value="PDZ_sf"/>
</dbReference>
<protein>
    <recommendedName>
        <fullName evidence="3">PDZ domain-containing protein</fullName>
    </recommendedName>
</protein>
<feature type="region of interest" description="Disordered" evidence="1">
    <location>
        <begin position="46"/>
        <end position="65"/>
    </location>
</feature>
<name>A0AAD8XS45_9STRA</name>
<evidence type="ECO:0000313" key="4">
    <source>
        <dbReference type="EMBL" id="KAK1732470.1"/>
    </source>
</evidence>
<feature type="region of interest" description="Disordered" evidence="1">
    <location>
        <begin position="241"/>
        <end position="285"/>
    </location>
</feature>